<proteinExistence type="predicted"/>
<dbReference type="Pfam" id="PF02361">
    <property type="entry name" value="CbiQ"/>
    <property type="match status" value="1"/>
</dbReference>
<comment type="caution">
    <text evidence="6">The sequence shown here is derived from an EMBL/GenBank/DDBJ whole genome shotgun (WGS) entry which is preliminary data.</text>
</comment>
<evidence type="ECO:0000256" key="1">
    <source>
        <dbReference type="ARBA" id="ARBA00004141"/>
    </source>
</evidence>
<dbReference type="GO" id="GO:0005886">
    <property type="term" value="C:plasma membrane"/>
    <property type="evidence" value="ECO:0007669"/>
    <property type="project" value="TreeGrafter"/>
</dbReference>
<name>A0A5D4G0C0_9CORY</name>
<dbReference type="PANTHER" id="PTHR33514">
    <property type="entry name" value="PROTEIN ABCI12, CHLOROPLASTIC"/>
    <property type="match status" value="1"/>
</dbReference>
<evidence type="ECO:0000313" key="7">
    <source>
        <dbReference type="Proteomes" id="UP000324726"/>
    </source>
</evidence>
<dbReference type="AlphaFoldDB" id="A0A5D4G0C0"/>
<reference evidence="6 7" key="1">
    <citation type="submission" date="2019-08" db="EMBL/GenBank/DDBJ databases">
        <title>Draft genome of C. urealyticum strain VH4248.</title>
        <authorList>
            <person name="Navas J."/>
        </authorList>
    </citation>
    <scope>NUCLEOTIDE SEQUENCE [LARGE SCALE GENOMIC DNA]</scope>
    <source>
        <strain evidence="6 7">VH4248</strain>
    </source>
</reference>
<dbReference type="InterPro" id="IPR003339">
    <property type="entry name" value="ABC/ECF_trnsptr_transmembrane"/>
</dbReference>
<dbReference type="CDD" id="cd16914">
    <property type="entry name" value="EcfT"/>
    <property type="match status" value="1"/>
</dbReference>
<organism evidence="6 7">
    <name type="scientific">Corynebacterium urealyticum</name>
    <dbReference type="NCBI Taxonomy" id="43771"/>
    <lineage>
        <taxon>Bacteria</taxon>
        <taxon>Bacillati</taxon>
        <taxon>Actinomycetota</taxon>
        <taxon>Actinomycetes</taxon>
        <taxon>Mycobacteriales</taxon>
        <taxon>Corynebacteriaceae</taxon>
        <taxon>Corynebacterium</taxon>
    </lineage>
</organism>
<comment type="subcellular location">
    <subcellularLocation>
        <location evidence="1">Membrane</location>
        <topology evidence="1">Multi-pass membrane protein</topology>
    </subcellularLocation>
</comment>
<sequence length="211" mass="22439">MHAVRLPRINTAAPVLYIPTGSVIHRLPAGAKLTGLIAFLVLAAIFAKTLVGGAGCVVAAVVAYALAKIPWRTALRQLIPILIILLAFGALTWWRSGLNEALVRFLVLWASVSVAILLTMTTKVSDLQRAVERALAPAATIGLPVDKISLAISLTIHMIPLQLRTINEVVEAQQARGGKFSARALGIPLVIRTLLRGREVGEALQARGVGD</sequence>
<accession>A0A5D4G0C0</accession>
<evidence type="ECO:0000256" key="4">
    <source>
        <dbReference type="ARBA" id="ARBA00023136"/>
    </source>
</evidence>
<keyword evidence="3 5" id="KW-1133">Transmembrane helix</keyword>
<dbReference type="Proteomes" id="UP000324726">
    <property type="component" value="Unassembled WGS sequence"/>
</dbReference>
<keyword evidence="2 5" id="KW-0812">Transmembrane</keyword>
<evidence type="ECO:0000256" key="2">
    <source>
        <dbReference type="ARBA" id="ARBA00022692"/>
    </source>
</evidence>
<keyword evidence="4 5" id="KW-0472">Membrane</keyword>
<protein>
    <submittedName>
        <fullName evidence="6">Energy-coupling factor transporter transmembrane protein EcfT</fullName>
    </submittedName>
</protein>
<evidence type="ECO:0000313" key="6">
    <source>
        <dbReference type="EMBL" id="TYR20000.1"/>
    </source>
</evidence>
<gene>
    <name evidence="6" type="ORF">FYJ87_03130</name>
</gene>
<evidence type="ECO:0000256" key="3">
    <source>
        <dbReference type="ARBA" id="ARBA00022989"/>
    </source>
</evidence>
<evidence type="ECO:0000256" key="5">
    <source>
        <dbReference type="SAM" id="Phobius"/>
    </source>
</evidence>
<feature type="transmembrane region" description="Helical" evidence="5">
    <location>
        <begin position="36"/>
        <end position="66"/>
    </location>
</feature>
<dbReference type="PANTHER" id="PTHR33514:SF13">
    <property type="entry name" value="PROTEIN ABCI12, CHLOROPLASTIC"/>
    <property type="match status" value="1"/>
</dbReference>
<dbReference type="EMBL" id="VSZI01000001">
    <property type="protein sequence ID" value="TYR20000.1"/>
    <property type="molecule type" value="Genomic_DNA"/>
</dbReference>
<feature type="transmembrane region" description="Helical" evidence="5">
    <location>
        <begin position="101"/>
        <end position="120"/>
    </location>
</feature>
<feature type="transmembrane region" description="Helical" evidence="5">
    <location>
        <begin position="78"/>
        <end position="95"/>
    </location>
</feature>